<dbReference type="Gene3D" id="1.20.1250.20">
    <property type="entry name" value="MFS general substrate transporter like domains"/>
    <property type="match status" value="1"/>
</dbReference>
<feature type="transmembrane region" description="Helical" evidence="8">
    <location>
        <begin position="273"/>
        <end position="294"/>
    </location>
</feature>
<keyword evidence="2" id="KW-0813">Transport</keyword>
<dbReference type="PANTHER" id="PTHR43045">
    <property type="entry name" value="SHIKIMATE TRANSPORTER"/>
    <property type="match status" value="1"/>
</dbReference>
<dbReference type="Pfam" id="PF07690">
    <property type="entry name" value="MFS_1"/>
    <property type="match status" value="1"/>
</dbReference>
<dbReference type="PANTHER" id="PTHR43045:SF1">
    <property type="entry name" value="SHIKIMATE TRANSPORTER"/>
    <property type="match status" value="1"/>
</dbReference>
<keyword evidence="6 8" id="KW-0472">Membrane</keyword>
<dbReference type="EMBL" id="JACHIW010000002">
    <property type="protein sequence ID" value="MBB5159664.1"/>
    <property type="molecule type" value="Genomic_DNA"/>
</dbReference>
<protein>
    <submittedName>
        <fullName evidence="10">MFS family permease</fullName>
    </submittedName>
</protein>
<dbReference type="AlphaFoldDB" id="A0A840QFQ2"/>
<evidence type="ECO:0000256" key="1">
    <source>
        <dbReference type="ARBA" id="ARBA00004651"/>
    </source>
</evidence>
<accession>A0A840QFQ2</accession>
<dbReference type="InterPro" id="IPR011701">
    <property type="entry name" value="MFS"/>
</dbReference>
<dbReference type="GO" id="GO:0005886">
    <property type="term" value="C:plasma membrane"/>
    <property type="evidence" value="ECO:0007669"/>
    <property type="project" value="UniProtKB-SubCell"/>
</dbReference>
<comment type="caution">
    <text evidence="10">The sequence shown here is derived from an EMBL/GenBank/DDBJ whole genome shotgun (WGS) entry which is preliminary data.</text>
</comment>
<evidence type="ECO:0000256" key="6">
    <source>
        <dbReference type="ARBA" id="ARBA00023136"/>
    </source>
</evidence>
<keyword evidence="4 8" id="KW-0812">Transmembrane</keyword>
<feature type="region of interest" description="Disordered" evidence="7">
    <location>
        <begin position="324"/>
        <end position="346"/>
    </location>
</feature>
<keyword evidence="3" id="KW-1003">Cell membrane</keyword>
<evidence type="ECO:0000256" key="2">
    <source>
        <dbReference type="ARBA" id="ARBA00022448"/>
    </source>
</evidence>
<feature type="compositionally biased region" description="Low complexity" evidence="7">
    <location>
        <begin position="126"/>
        <end position="141"/>
    </location>
</feature>
<proteinExistence type="predicted"/>
<evidence type="ECO:0000256" key="3">
    <source>
        <dbReference type="ARBA" id="ARBA00022475"/>
    </source>
</evidence>
<evidence type="ECO:0000256" key="4">
    <source>
        <dbReference type="ARBA" id="ARBA00022692"/>
    </source>
</evidence>
<feature type="transmembrane region" description="Helical" evidence="8">
    <location>
        <begin position="209"/>
        <end position="228"/>
    </location>
</feature>
<gene>
    <name evidence="10" type="ORF">BJ970_007263</name>
</gene>
<dbReference type="InterPro" id="IPR020846">
    <property type="entry name" value="MFS_dom"/>
</dbReference>
<sequence>MGVLPGYQTFGTLAPVLLVLLRFCQGLGLGGGWGGAVAMVAEHGEAAGGAGRRGFFTSWPEIGVPAGNLLAVGAPRGQQRSASRGCLQRLGLAPALLVQRRADPGKHLNPQDGQRITDVRAGREPGGQASAAAGGLPAPPSSTADQIGIRIGSDVSYYTFALFSITYVTQRLGLSKSLVLNGVMVASVVQLVAIPYFGALSDRVGRRPIYLAGAIGVAVWGFAFFPLLDTGSEILAITAVTVGLLFQAAMFGPMGAYISELFPTSVRYSGSSIGYQLAGVVGGSVAPLIGVALLTAFGSGQAVAYTAIAATITIVVVDETSRNSLANGPDETTTTPLAAPPNPSSR</sequence>
<comment type="subcellular location">
    <subcellularLocation>
        <location evidence="1">Cell membrane</location>
        <topology evidence="1">Multi-pass membrane protein</topology>
    </subcellularLocation>
</comment>
<feature type="transmembrane region" description="Helical" evidence="8">
    <location>
        <begin position="234"/>
        <end position="252"/>
    </location>
</feature>
<feature type="domain" description="Major facilitator superfamily (MFS) profile" evidence="9">
    <location>
        <begin position="1"/>
        <end position="322"/>
    </location>
</feature>
<dbReference type="InterPro" id="IPR036259">
    <property type="entry name" value="MFS_trans_sf"/>
</dbReference>
<evidence type="ECO:0000256" key="7">
    <source>
        <dbReference type="SAM" id="MobiDB-lite"/>
    </source>
</evidence>
<keyword evidence="11" id="KW-1185">Reference proteome</keyword>
<dbReference type="RefSeq" id="WP_246471961.1">
    <property type="nucleotide sequence ID" value="NZ_JACHIW010000002.1"/>
</dbReference>
<feature type="region of interest" description="Disordered" evidence="7">
    <location>
        <begin position="103"/>
        <end position="141"/>
    </location>
</feature>
<evidence type="ECO:0000313" key="11">
    <source>
        <dbReference type="Proteomes" id="UP000584374"/>
    </source>
</evidence>
<evidence type="ECO:0000259" key="9">
    <source>
        <dbReference type="PROSITE" id="PS50850"/>
    </source>
</evidence>
<evidence type="ECO:0000256" key="8">
    <source>
        <dbReference type="SAM" id="Phobius"/>
    </source>
</evidence>
<evidence type="ECO:0000313" key="10">
    <source>
        <dbReference type="EMBL" id="MBB5159664.1"/>
    </source>
</evidence>
<dbReference type="Proteomes" id="UP000584374">
    <property type="component" value="Unassembled WGS sequence"/>
</dbReference>
<keyword evidence="5 8" id="KW-1133">Transmembrane helix</keyword>
<feature type="transmembrane region" description="Helical" evidence="8">
    <location>
        <begin position="178"/>
        <end position="197"/>
    </location>
</feature>
<reference evidence="10 11" key="1">
    <citation type="submission" date="2020-08" db="EMBL/GenBank/DDBJ databases">
        <title>Sequencing the genomes of 1000 actinobacteria strains.</title>
        <authorList>
            <person name="Klenk H.-P."/>
        </authorList>
    </citation>
    <scope>NUCLEOTIDE SEQUENCE [LARGE SCALE GENOMIC DNA]</scope>
    <source>
        <strain evidence="10 11">DSM 45584</strain>
    </source>
</reference>
<dbReference type="GO" id="GO:0022857">
    <property type="term" value="F:transmembrane transporter activity"/>
    <property type="evidence" value="ECO:0007669"/>
    <property type="project" value="InterPro"/>
</dbReference>
<name>A0A840QFQ2_9PSEU</name>
<dbReference type="PROSITE" id="PS50850">
    <property type="entry name" value="MFS"/>
    <property type="match status" value="1"/>
</dbReference>
<evidence type="ECO:0000256" key="5">
    <source>
        <dbReference type="ARBA" id="ARBA00022989"/>
    </source>
</evidence>
<dbReference type="SUPFAM" id="SSF103473">
    <property type="entry name" value="MFS general substrate transporter"/>
    <property type="match status" value="2"/>
</dbReference>
<organism evidence="10 11">
    <name type="scientific">Saccharopolyspora phatthalungensis</name>
    <dbReference type="NCBI Taxonomy" id="664693"/>
    <lineage>
        <taxon>Bacteria</taxon>
        <taxon>Bacillati</taxon>
        <taxon>Actinomycetota</taxon>
        <taxon>Actinomycetes</taxon>
        <taxon>Pseudonocardiales</taxon>
        <taxon>Pseudonocardiaceae</taxon>
        <taxon>Saccharopolyspora</taxon>
    </lineage>
</organism>